<evidence type="ECO:0000256" key="9">
    <source>
        <dbReference type="PIRSR" id="PIRSR037215-2"/>
    </source>
</evidence>
<dbReference type="eggNOG" id="COG2195">
    <property type="taxonomic scope" value="Bacteria"/>
</dbReference>
<evidence type="ECO:0000256" key="2">
    <source>
        <dbReference type="ARBA" id="ARBA00022670"/>
    </source>
</evidence>
<feature type="active site" evidence="7 8">
    <location>
        <position position="81"/>
    </location>
</feature>
<dbReference type="HAMAP" id="MF_00550">
    <property type="entry name" value="Aminopeptidase_M20"/>
    <property type="match status" value="1"/>
</dbReference>
<dbReference type="SUPFAM" id="SSF53187">
    <property type="entry name" value="Zn-dependent exopeptidases"/>
    <property type="match status" value="1"/>
</dbReference>
<protein>
    <recommendedName>
        <fullName evidence="7">Peptidase T</fullName>
        <ecNumber evidence="7">3.4.11.4</ecNumber>
    </recommendedName>
    <alternativeName>
        <fullName evidence="7">Aminotripeptidase</fullName>
        <shortName evidence="7">Tripeptidase</shortName>
    </alternativeName>
    <alternativeName>
        <fullName evidence="7">Tripeptide aminopeptidase</fullName>
    </alternativeName>
</protein>
<dbReference type="InterPro" id="IPR011650">
    <property type="entry name" value="Peptidase_M20_dimer"/>
</dbReference>
<keyword evidence="3 7" id="KW-0479">Metal-binding</keyword>
<keyword evidence="4 7" id="KW-0378">Hydrolase</keyword>
<dbReference type="HOGENOM" id="CLU_053676_0_0_0"/>
<sequence length="411" mass="44735">MSSVVKRFLHYTAFDTQSVEGTGLVPSSGGQFLLAHDVAEEMKTMGMMDVSVDGHAYVMGTLPANTAKKKVPTVGFIAHLDTSTEISGANVKARVVSNYDGGDILLNEEQNVVLSPKDFPELESYKGEDLIVTDGTTLLGVDDKGGMAQIMTAVEYLIAHPEIEHGAVKICFTPDEEIGHQAAYLDIEAFGADFAYTVDGGPVGELNYETFNGAKAVITIHGRNVHPGTAKGKMINAALIGAECVSMFPQKETPAETENYEGFYHLLSFRGDVEKAELEYIIRDHDVERFEERKAFVKETILSLQQKYGFRVIGCSLRDQYYNMAGKIRGAMYIVEIAEKAMKKAGVNPTVVPVRGGTDGSSLSQRGLLTPNLFTGGHNYHGRFEYVPVFALEKGVEVIVNIIANICGARS</sequence>
<dbReference type="AlphaFoldDB" id="D5EFI3"/>
<dbReference type="KEGG" id="aco:Amico_1193"/>
<evidence type="ECO:0000256" key="3">
    <source>
        <dbReference type="ARBA" id="ARBA00022723"/>
    </source>
</evidence>
<dbReference type="SUPFAM" id="SSF55031">
    <property type="entry name" value="Bacterial exopeptidase dimerisation domain"/>
    <property type="match status" value="1"/>
</dbReference>
<keyword evidence="12" id="KW-1185">Reference proteome</keyword>
<dbReference type="OrthoDB" id="9804934at2"/>
<evidence type="ECO:0000313" key="12">
    <source>
        <dbReference type="Proteomes" id="UP000002366"/>
    </source>
</evidence>
<proteinExistence type="inferred from homology"/>
<dbReference type="STRING" id="572547.Amico_1193"/>
<dbReference type="EC" id="3.4.11.4" evidence="7"/>
<dbReference type="CDD" id="cd03892">
    <property type="entry name" value="M20_peptT"/>
    <property type="match status" value="1"/>
</dbReference>
<dbReference type="Pfam" id="PF01546">
    <property type="entry name" value="Peptidase_M20"/>
    <property type="match status" value="1"/>
</dbReference>
<dbReference type="GO" id="GO:0006508">
    <property type="term" value="P:proteolysis"/>
    <property type="evidence" value="ECO:0007669"/>
    <property type="project" value="UniProtKB-UniRule"/>
</dbReference>
<dbReference type="PANTHER" id="PTHR42994:SF1">
    <property type="entry name" value="PEPTIDASE T"/>
    <property type="match status" value="1"/>
</dbReference>
<feature type="active site" description="Proton acceptor" evidence="7 8">
    <location>
        <position position="176"/>
    </location>
</feature>
<dbReference type="NCBIfam" id="NF009920">
    <property type="entry name" value="PRK13381.1"/>
    <property type="match status" value="1"/>
</dbReference>
<evidence type="ECO:0000256" key="6">
    <source>
        <dbReference type="ARBA" id="ARBA00023049"/>
    </source>
</evidence>
<dbReference type="InterPro" id="IPR001261">
    <property type="entry name" value="ArgE/DapE_CS"/>
</dbReference>
<feature type="domain" description="Peptidase M20 dimerisation" evidence="10">
    <location>
        <begin position="208"/>
        <end position="300"/>
    </location>
</feature>
<evidence type="ECO:0000256" key="5">
    <source>
        <dbReference type="ARBA" id="ARBA00022833"/>
    </source>
</evidence>
<keyword evidence="6 7" id="KW-0482">Metalloprotease</keyword>
<feature type="binding site" evidence="7 9">
    <location>
        <position position="142"/>
    </location>
    <ligand>
        <name>Zn(2+)</name>
        <dbReference type="ChEBI" id="CHEBI:29105"/>
        <label>2</label>
    </ligand>
</feature>
<dbReference type="InterPro" id="IPR036264">
    <property type="entry name" value="Bact_exopeptidase_dim_dom"/>
</dbReference>
<dbReference type="NCBIfam" id="NF003976">
    <property type="entry name" value="PRK05469.1"/>
    <property type="match status" value="1"/>
</dbReference>
<keyword evidence="7" id="KW-0963">Cytoplasm</keyword>
<dbReference type="RefSeq" id="WP_013048578.1">
    <property type="nucleotide sequence ID" value="NC_014011.1"/>
</dbReference>
<dbReference type="InterPro" id="IPR002933">
    <property type="entry name" value="Peptidase_M20"/>
</dbReference>
<reference evidence="11 12" key="1">
    <citation type="journal article" date="2010" name="Stand. Genomic Sci.">
        <title>Complete genome sequence of Aminobacterium colombiense type strain (ALA-1).</title>
        <authorList>
            <person name="Chertkov O."/>
            <person name="Sikorski J."/>
            <person name="Brambilla E."/>
            <person name="Lapidus A."/>
            <person name="Copeland A."/>
            <person name="Glavina Del Rio T."/>
            <person name="Nolan M."/>
            <person name="Lucas S."/>
            <person name="Tice H."/>
            <person name="Cheng J.F."/>
            <person name="Han C."/>
            <person name="Detter J.C."/>
            <person name="Bruce D."/>
            <person name="Tapia R."/>
            <person name="Goodwin L."/>
            <person name="Pitluck S."/>
            <person name="Liolios K."/>
            <person name="Ivanova N."/>
            <person name="Mavromatis K."/>
            <person name="Ovchinnikova G."/>
            <person name="Pati A."/>
            <person name="Chen A."/>
            <person name="Palaniappan K."/>
            <person name="Land M."/>
            <person name="Hauser L."/>
            <person name="Chang Y.J."/>
            <person name="Jeffries C.D."/>
            <person name="Spring S."/>
            <person name="Rohde M."/>
            <person name="Goker M."/>
            <person name="Bristow J."/>
            <person name="Eisen J.A."/>
            <person name="Markowitz V."/>
            <person name="Hugenholtz P."/>
            <person name="Kyrpides N.C."/>
            <person name="Klenk H.P."/>
        </authorList>
    </citation>
    <scope>NUCLEOTIDE SEQUENCE [LARGE SCALE GENOMIC DNA]</scope>
    <source>
        <strain evidence="12">DSM 12261 / ALA-1</strain>
    </source>
</reference>
<feature type="binding site" evidence="7 9">
    <location>
        <position position="199"/>
    </location>
    <ligand>
        <name>Zn(2+)</name>
        <dbReference type="ChEBI" id="CHEBI:29105"/>
        <label>1</label>
    </ligand>
</feature>
<comment type="cofactor">
    <cofactor evidence="7 9">
        <name>Zn(2+)</name>
        <dbReference type="ChEBI" id="CHEBI:29105"/>
    </cofactor>
    <text evidence="7 9">Binds 2 Zn(2+) ions per subunit.</text>
</comment>
<dbReference type="GO" id="GO:0043171">
    <property type="term" value="P:peptide catabolic process"/>
    <property type="evidence" value="ECO:0007669"/>
    <property type="project" value="UniProtKB-UniRule"/>
</dbReference>
<feature type="binding site" evidence="7 9">
    <location>
        <position position="381"/>
    </location>
    <ligand>
        <name>Zn(2+)</name>
        <dbReference type="ChEBI" id="CHEBI:29105"/>
        <label>2</label>
    </ligand>
</feature>
<feature type="binding site" evidence="7 9">
    <location>
        <position position="79"/>
    </location>
    <ligand>
        <name>Zn(2+)</name>
        <dbReference type="ChEBI" id="CHEBI:29105"/>
        <label>1</label>
    </ligand>
</feature>
<evidence type="ECO:0000256" key="8">
    <source>
        <dbReference type="PIRSR" id="PIRSR037215-1"/>
    </source>
</evidence>
<organism evidence="11 12">
    <name type="scientific">Aminobacterium colombiense (strain DSM 12261 / ALA-1)</name>
    <dbReference type="NCBI Taxonomy" id="572547"/>
    <lineage>
        <taxon>Bacteria</taxon>
        <taxon>Thermotogati</taxon>
        <taxon>Synergistota</taxon>
        <taxon>Synergistia</taxon>
        <taxon>Synergistales</taxon>
        <taxon>Aminobacteriaceae</taxon>
        <taxon>Aminobacterium</taxon>
    </lineage>
</organism>
<keyword evidence="5 7" id="KW-0862">Zinc</keyword>
<name>D5EFI3_AMICL</name>
<comment type="catalytic activity">
    <reaction evidence="7">
        <text>Release of the N-terminal residue from a tripeptide.</text>
        <dbReference type="EC" id="3.4.11.4"/>
    </reaction>
</comment>
<accession>D5EFI3</accession>
<dbReference type="NCBIfam" id="TIGR01882">
    <property type="entry name" value="peptidase-T"/>
    <property type="match status" value="1"/>
</dbReference>
<feature type="binding site" evidence="7 9">
    <location>
        <position position="177"/>
    </location>
    <ligand>
        <name>Zn(2+)</name>
        <dbReference type="ChEBI" id="CHEBI:29105"/>
        <label>2</label>
    </ligand>
</feature>
<evidence type="ECO:0000256" key="1">
    <source>
        <dbReference type="ARBA" id="ARBA00009692"/>
    </source>
</evidence>
<dbReference type="GO" id="GO:0008270">
    <property type="term" value="F:zinc ion binding"/>
    <property type="evidence" value="ECO:0007669"/>
    <property type="project" value="UniProtKB-UniRule"/>
</dbReference>
<dbReference type="PANTHER" id="PTHR42994">
    <property type="entry name" value="PEPTIDASE T"/>
    <property type="match status" value="1"/>
</dbReference>
<dbReference type="GO" id="GO:0005829">
    <property type="term" value="C:cytosol"/>
    <property type="evidence" value="ECO:0007669"/>
    <property type="project" value="TreeGrafter"/>
</dbReference>
<dbReference type="Pfam" id="PF07687">
    <property type="entry name" value="M20_dimer"/>
    <property type="match status" value="1"/>
</dbReference>
<feature type="binding site" evidence="7 9">
    <location>
        <position position="142"/>
    </location>
    <ligand>
        <name>Zn(2+)</name>
        <dbReference type="ChEBI" id="CHEBI:29105"/>
        <label>1</label>
    </ligand>
</feature>
<evidence type="ECO:0000256" key="7">
    <source>
        <dbReference type="HAMAP-Rule" id="MF_00550"/>
    </source>
</evidence>
<evidence type="ECO:0000313" key="11">
    <source>
        <dbReference type="EMBL" id="ADE57315.1"/>
    </source>
</evidence>
<comment type="function">
    <text evidence="7">Cleaves the N-terminal amino acid of tripeptides.</text>
</comment>
<dbReference type="Gene3D" id="3.40.630.10">
    <property type="entry name" value="Zn peptidases"/>
    <property type="match status" value="1"/>
</dbReference>
<evidence type="ECO:0000259" key="10">
    <source>
        <dbReference type="Pfam" id="PF07687"/>
    </source>
</evidence>
<dbReference type="PROSITE" id="PS00759">
    <property type="entry name" value="ARGE_DAPE_CPG2_2"/>
    <property type="match status" value="1"/>
</dbReference>
<evidence type="ECO:0000256" key="4">
    <source>
        <dbReference type="ARBA" id="ARBA00022801"/>
    </source>
</evidence>
<dbReference type="Proteomes" id="UP000002366">
    <property type="component" value="Chromosome"/>
</dbReference>
<keyword evidence="7 11" id="KW-0031">Aminopeptidase</keyword>
<dbReference type="EMBL" id="CP001997">
    <property type="protein sequence ID" value="ADE57315.1"/>
    <property type="molecule type" value="Genomic_DNA"/>
</dbReference>
<gene>
    <name evidence="7" type="primary">pepT</name>
    <name evidence="11" type="ordered locus">Amico_1193</name>
</gene>
<dbReference type="GO" id="GO:0008237">
    <property type="term" value="F:metallopeptidase activity"/>
    <property type="evidence" value="ECO:0007669"/>
    <property type="project" value="UniProtKB-KW"/>
</dbReference>
<dbReference type="PROSITE" id="PS00758">
    <property type="entry name" value="ARGE_DAPE_CPG2_1"/>
    <property type="match status" value="1"/>
</dbReference>
<dbReference type="PIRSF" id="PIRSF037215">
    <property type="entry name" value="Peptidase_M20B"/>
    <property type="match status" value="1"/>
</dbReference>
<dbReference type="GO" id="GO:0045148">
    <property type="term" value="F:tripeptide aminopeptidase activity"/>
    <property type="evidence" value="ECO:0007669"/>
    <property type="project" value="UniProtKB-UniRule"/>
</dbReference>
<dbReference type="Gene3D" id="3.30.70.360">
    <property type="match status" value="1"/>
</dbReference>
<comment type="subcellular location">
    <subcellularLocation>
        <location evidence="7">Cytoplasm</location>
    </subcellularLocation>
</comment>
<dbReference type="InterPro" id="IPR010161">
    <property type="entry name" value="Peptidase_M20B"/>
</dbReference>
<comment type="similarity">
    <text evidence="1 7">Belongs to the peptidase M20B family.</text>
</comment>
<keyword evidence="2 7" id="KW-0645">Protease</keyword>